<keyword evidence="1" id="KW-0812">Transmembrane</keyword>
<feature type="transmembrane region" description="Helical" evidence="1">
    <location>
        <begin position="6"/>
        <end position="26"/>
    </location>
</feature>
<evidence type="ECO:0000256" key="1">
    <source>
        <dbReference type="SAM" id="Phobius"/>
    </source>
</evidence>
<keyword evidence="1" id="KW-1133">Transmembrane helix</keyword>
<sequence>MFELAKAISEYGILIVIAGLFLYFYISDRKAWQKNQDKQFERSNEINDKLTEIIAKNTSRLDLHETSLNKHSCDTKQSFDDLNSRVDRIDDKIDLLQSTTKELATKAMAEEIKEEVRSLKR</sequence>
<dbReference type="RefSeq" id="WP_070606792.1">
    <property type="nucleotide sequence ID" value="NZ_CACRSW010000023.1"/>
</dbReference>
<accession>A0A6N2T2D6</accession>
<keyword evidence="1" id="KW-0472">Membrane</keyword>
<name>A0A6N2T2D6_9FIRM</name>
<dbReference type="AlphaFoldDB" id="A0A6N2T2D6"/>
<reference evidence="2" key="1">
    <citation type="submission" date="2019-11" db="EMBL/GenBank/DDBJ databases">
        <authorList>
            <person name="Feng L."/>
        </authorList>
    </citation>
    <scope>NUCLEOTIDE SEQUENCE</scope>
    <source>
        <strain evidence="2">AvaginalisLFYP127</strain>
    </source>
</reference>
<evidence type="ECO:0000313" key="2">
    <source>
        <dbReference type="EMBL" id="VYS99983.1"/>
    </source>
</evidence>
<organism evidence="2">
    <name type="scientific">Anaerococcus vaginalis</name>
    <dbReference type="NCBI Taxonomy" id="33037"/>
    <lineage>
        <taxon>Bacteria</taxon>
        <taxon>Bacillati</taxon>
        <taxon>Bacillota</taxon>
        <taxon>Tissierellia</taxon>
        <taxon>Tissierellales</taxon>
        <taxon>Peptoniphilaceae</taxon>
        <taxon>Anaerococcus</taxon>
    </lineage>
</organism>
<protein>
    <submittedName>
        <fullName evidence="2">Uncharacterized protein</fullName>
    </submittedName>
</protein>
<gene>
    <name evidence="2" type="ORF">AVLFYP127_00461</name>
</gene>
<dbReference type="EMBL" id="CACRSW010000023">
    <property type="protein sequence ID" value="VYS99983.1"/>
    <property type="molecule type" value="Genomic_DNA"/>
</dbReference>
<proteinExistence type="predicted"/>